<organism evidence="1 2">
    <name type="scientific">Oceanirhabdus seepicola</name>
    <dbReference type="NCBI Taxonomy" id="2828781"/>
    <lineage>
        <taxon>Bacteria</taxon>
        <taxon>Bacillati</taxon>
        <taxon>Bacillota</taxon>
        <taxon>Clostridia</taxon>
        <taxon>Eubacteriales</taxon>
        <taxon>Clostridiaceae</taxon>
        <taxon>Oceanirhabdus</taxon>
    </lineage>
</organism>
<evidence type="ECO:0000313" key="2">
    <source>
        <dbReference type="Proteomes" id="UP001056429"/>
    </source>
</evidence>
<gene>
    <name evidence="1" type="ORF">KDK92_14975</name>
</gene>
<comment type="caution">
    <text evidence="1">The sequence shown here is derived from an EMBL/GenBank/DDBJ whole genome shotgun (WGS) entry which is preliminary data.</text>
</comment>
<reference evidence="1" key="1">
    <citation type="journal article" date="2021" name="mSystems">
        <title>Bacteria and Archaea Synergistically Convert Glycine Betaine to Biogenic Methane in the Formosa Cold Seep of the South China Sea.</title>
        <authorList>
            <person name="Li L."/>
            <person name="Zhang W."/>
            <person name="Zhang S."/>
            <person name="Song L."/>
            <person name="Sun Q."/>
            <person name="Zhang H."/>
            <person name="Xiang H."/>
            <person name="Dong X."/>
        </authorList>
    </citation>
    <scope>NUCLEOTIDE SEQUENCE</scope>
    <source>
        <strain evidence="1">ZWT</strain>
    </source>
</reference>
<name>A0A9J6P4L5_9CLOT</name>
<dbReference type="RefSeq" id="WP_250860140.1">
    <property type="nucleotide sequence ID" value="NZ_JAGSOJ010000003.1"/>
</dbReference>
<dbReference type="Pfam" id="PF01187">
    <property type="entry name" value="MIF"/>
    <property type="match status" value="1"/>
</dbReference>
<dbReference type="Gene3D" id="3.30.429.10">
    <property type="entry name" value="Macrophage Migration Inhibitory Factor"/>
    <property type="match status" value="1"/>
</dbReference>
<proteinExistence type="predicted"/>
<reference evidence="1" key="2">
    <citation type="submission" date="2021-04" db="EMBL/GenBank/DDBJ databases">
        <authorList>
            <person name="Dong X."/>
        </authorList>
    </citation>
    <scope>NUCLEOTIDE SEQUENCE</scope>
    <source>
        <strain evidence="1">ZWT</strain>
    </source>
</reference>
<dbReference type="InterPro" id="IPR001398">
    <property type="entry name" value="Macrophage_inhib_fac"/>
</dbReference>
<keyword evidence="2" id="KW-1185">Reference proteome</keyword>
<accession>A0A9J6P4L5</accession>
<dbReference type="AlphaFoldDB" id="A0A9J6P4L5"/>
<protein>
    <recommendedName>
        <fullName evidence="3">Macrophage migration inhibitory factor (MIF)</fullName>
    </recommendedName>
</protein>
<dbReference type="Proteomes" id="UP001056429">
    <property type="component" value="Unassembled WGS sequence"/>
</dbReference>
<dbReference type="EMBL" id="JAGSOJ010000003">
    <property type="protein sequence ID" value="MCM1991033.1"/>
    <property type="molecule type" value="Genomic_DNA"/>
</dbReference>
<evidence type="ECO:0000313" key="1">
    <source>
        <dbReference type="EMBL" id="MCM1991033.1"/>
    </source>
</evidence>
<evidence type="ECO:0008006" key="3">
    <source>
        <dbReference type="Google" id="ProtNLM"/>
    </source>
</evidence>
<dbReference type="InterPro" id="IPR014347">
    <property type="entry name" value="Tautomerase/MIF_sf"/>
</dbReference>
<dbReference type="SUPFAM" id="SSF55331">
    <property type="entry name" value="Tautomerase/MIF"/>
    <property type="match status" value="1"/>
</dbReference>
<sequence length="114" mass="12946">MPFINSKLSISLTKEKETLIKQKLGELISLIPGKSEQWLMVGFEDNYNLFFGGENSHNIAFVDVKLSGSAPRNNKDKMAESICELYESELSIPKSNIFITFQEVSDWGWNGRLL</sequence>